<keyword evidence="3" id="KW-0479">Metal-binding</keyword>
<keyword evidence="9" id="KW-0539">Nucleus</keyword>
<keyword evidence="14" id="KW-1185">Reference proteome</keyword>
<comment type="caution">
    <text evidence="13">The sequence shown here is derived from an EMBL/GenBank/DDBJ whole genome shotgun (WGS) entry which is preliminary data.</text>
</comment>
<feature type="domain" description="C2H2-type" evidence="12">
    <location>
        <begin position="201"/>
        <end position="228"/>
    </location>
</feature>
<evidence type="ECO:0000256" key="11">
    <source>
        <dbReference type="SAM" id="MobiDB-lite"/>
    </source>
</evidence>
<evidence type="ECO:0000256" key="4">
    <source>
        <dbReference type="ARBA" id="ARBA00022737"/>
    </source>
</evidence>
<dbReference type="FunFam" id="3.30.160.60:FF:000774">
    <property type="entry name" value="Zinc finger protein"/>
    <property type="match status" value="1"/>
</dbReference>
<keyword evidence="8" id="KW-0804">Transcription</keyword>
<feature type="compositionally biased region" description="Polar residues" evidence="11">
    <location>
        <begin position="121"/>
        <end position="139"/>
    </location>
</feature>
<evidence type="ECO:0000256" key="1">
    <source>
        <dbReference type="ARBA" id="ARBA00004123"/>
    </source>
</evidence>
<evidence type="ECO:0000313" key="13">
    <source>
        <dbReference type="EMBL" id="KAG2459871.1"/>
    </source>
</evidence>
<feature type="domain" description="C2H2-type" evidence="12">
    <location>
        <begin position="144"/>
        <end position="172"/>
    </location>
</feature>
<evidence type="ECO:0000313" key="14">
    <source>
        <dbReference type="Proteomes" id="UP000886611"/>
    </source>
</evidence>
<dbReference type="Proteomes" id="UP000886611">
    <property type="component" value="Unassembled WGS sequence"/>
</dbReference>
<feature type="non-terminal residue" evidence="13">
    <location>
        <position position="342"/>
    </location>
</feature>
<organism evidence="13 14">
    <name type="scientific">Polypterus senegalus</name>
    <name type="common">Senegal bichir</name>
    <dbReference type="NCBI Taxonomy" id="55291"/>
    <lineage>
        <taxon>Eukaryota</taxon>
        <taxon>Metazoa</taxon>
        <taxon>Chordata</taxon>
        <taxon>Craniata</taxon>
        <taxon>Vertebrata</taxon>
        <taxon>Euteleostomi</taxon>
        <taxon>Actinopterygii</taxon>
        <taxon>Polypteriformes</taxon>
        <taxon>Polypteridae</taxon>
        <taxon>Polypterus</taxon>
    </lineage>
</organism>
<dbReference type="InterPro" id="IPR013087">
    <property type="entry name" value="Znf_C2H2_type"/>
</dbReference>
<feature type="compositionally biased region" description="Low complexity" evidence="11">
    <location>
        <begin position="95"/>
        <end position="111"/>
    </location>
</feature>
<dbReference type="PROSITE" id="PS00028">
    <property type="entry name" value="ZINC_FINGER_C2H2_1"/>
    <property type="match status" value="6"/>
</dbReference>
<evidence type="ECO:0000256" key="8">
    <source>
        <dbReference type="ARBA" id="ARBA00023163"/>
    </source>
</evidence>
<accession>A0A8X8BMU4</accession>
<evidence type="ECO:0000256" key="10">
    <source>
        <dbReference type="PROSITE-ProRule" id="PRU00042"/>
    </source>
</evidence>
<dbReference type="FunFam" id="3.30.160.60:FF:001498">
    <property type="entry name" value="Zinc finger protein 404"/>
    <property type="match status" value="1"/>
</dbReference>
<dbReference type="FunFam" id="3.30.160.60:FF:002402">
    <property type="entry name" value="Zinc finger protein 347"/>
    <property type="match status" value="1"/>
</dbReference>
<keyword evidence="7" id="KW-0805">Transcription regulation</keyword>
<dbReference type="Pfam" id="PF00096">
    <property type="entry name" value="zf-C2H2"/>
    <property type="match status" value="4"/>
</dbReference>
<reference evidence="13 14" key="1">
    <citation type="journal article" date="2021" name="Cell">
        <title>Tracing the genetic footprints of vertebrate landing in non-teleost ray-finned fishes.</title>
        <authorList>
            <person name="Bi X."/>
            <person name="Wang K."/>
            <person name="Yang L."/>
            <person name="Pan H."/>
            <person name="Jiang H."/>
            <person name="Wei Q."/>
            <person name="Fang M."/>
            <person name="Yu H."/>
            <person name="Zhu C."/>
            <person name="Cai Y."/>
            <person name="He Y."/>
            <person name="Gan X."/>
            <person name="Zeng H."/>
            <person name="Yu D."/>
            <person name="Zhu Y."/>
            <person name="Jiang H."/>
            <person name="Qiu Q."/>
            <person name="Yang H."/>
            <person name="Zhang Y.E."/>
            <person name="Wang W."/>
            <person name="Zhu M."/>
            <person name="He S."/>
            <person name="Zhang G."/>
        </authorList>
    </citation>
    <scope>NUCLEOTIDE SEQUENCE [LARGE SCALE GENOMIC DNA]</scope>
    <source>
        <strain evidence="13">Bchr_013</strain>
    </source>
</reference>
<dbReference type="GO" id="GO:0010468">
    <property type="term" value="P:regulation of gene expression"/>
    <property type="evidence" value="ECO:0007669"/>
    <property type="project" value="TreeGrafter"/>
</dbReference>
<dbReference type="PANTHER" id="PTHR16515">
    <property type="entry name" value="PR DOMAIN ZINC FINGER PROTEIN"/>
    <property type="match status" value="1"/>
</dbReference>
<dbReference type="AlphaFoldDB" id="A0A8X8BMU4"/>
<dbReference type="InterPro" id="IPR036236">
    <property type="entry name" value="Znf_C2H2_sf"/>
</dbReference>
<feature type="non-terminal residue" evidence="13">
    <location>
        <position position="1"/>
    </location>
</feature>
<comment type="subcellular location">
    <subcellularLocation>
        <location evidence="1">Nucleus</location>
    </subcellularLocation>
</comment>
<evidence type="ECO:0000256" key="3">
    <source>
        <dbReference type="ARBA" id="ARBA00022723"/>
    </source>
</evidence>
<dbReference type="PANTHER" id="PTHR16515:SF57">
    <property type="entry name" value="ZINC FINGER PROTEIN 154-LIKE"/>
    <property type="match status" value="1"/>
</dbReference>
<feature type="domain" description="C2H2-type" evidence="12">
    <location>
        <begin position="173"/>
        <end position="200"/>
    </location>
</feature>
<keyword evidence="4" id="KW-0677">Repeat</keyword>
<evidence type="ECO:0000256" key="9">
    <source>
        <dbReference type="ARBA" id="ARBA00023242"/>
    </source>
</evidence>
<evidence type="ECO:0000256" key="2">
    <source>
        <dbReference type="ARBA" id="ARBA00006991"/>
    </source>
</evidence>
<feature type="region of interest" description="Disordered" evidence="11">
    <location>
        <begin position="93"/>
        <end position="142"/>
    </location>
</feature>
<evidence type="ECO:0000256" key="6">
    <source>
        <dbReference type="ARBA" id="ARBA00022833"/>
    </source>
</evidence>
<dbReference type="GO" id="GO:0005634">
    <property type="term" value="C:nucleus"/>
    <property type="evidence" value="ECO:0007669"/>
    <property type="project" value="UniProtKB-SubCell"/>
</dbReference>
<gene>
    <name evidence="13" type="primary">Znf679</name>
    <name evidence="13" type="ORF">GTO96_0022142</name>
</gene>
<dbReference type="SUPFAM" id="SSF57667">
    <property type="entry name" value="beta-beta-alpha zinc fingers"/>
    <property type="match status" value="3"/>
</dbReference>
<name>A0A8X8BMU4_POLSE</name>
<keyword evidence="6" id="KW-0862">Zinc</keyword>
<evidence type="ECO:0000256" key="7">
    <source>
        <dbReference type="ARBA" id="ARBA00023015"/>
    </source>
</evidence>
<feature type="domain" description="C2H2-type" evidence="12">
    <location>
        <begin position="229"/>
        <end position="256"/>
    </location>
</feature>
<dbReference type="Gene3D" id="3.30.160.60">
    <property type="entry name" value="Classic Zinc Finger"/>
    <property type="match status" value="6"/>
</dbReference>
<feature type="domain" description="C2H2-type" evidence="12">
    <location>
        <begin position="257"/>
        <end position="284"/>
    </location>
</feature>
<evidence type="ECO:0000259" key="12">
    <source>
        <dbReference type="PROSITE" id="PS50157"/>
    </source>
</evidence>
<dbReference type="InterPro" id="IPR050331">
    <property type="entry name" value="Zinc_finger"/>
</dbReference>
<evidence type="ECO:0000256" key="5">
    <source>
        <dbReference type="ARBA" id="ARBA00022771"/>
    </source>
</evidence>
<feature type="domain" description="C2H2-type" evidence="12">
    <location>
        <begin position="285"/>
        <end position="312"/>
    </location>
</feature>
<dbReference type="FunFam" id="3.30.160.60:FF:002343">
    <property type="entry name" value="Zinc finger protein 33A"/>
    <property type="match status" value="1"/>
</dbReference>
<protein>
    <submittedName>
        <fullName evidence="13">ZN679 protein</fullName>
    </submittedName>
</protein>
<dbReference type="FunFam" id="3.30.160.60:FF:000464">
    <property type="entry name" value="Zinc finger and SCAN domain containing 25"/>
    <property type="match status" value="1"/>
</dbReference>
<dbReference type="GO" id="GO:0008270">
    <property type="term" value="F:zinc ion binding"/>
    <property type="evidence" value="ECO:0007669"/>
    <property type="project" value="UniProtKB-KW"/>
</dbReference>
<keyword evidence="5 10" id="KW-0863">Zinc-finger</keyword>
<sequence>MDVKEETCEAGMNILETKTVNGEEEDCEWQSVHPKHESPGIKDEDCELVMVGIKEEAEENLVSFEMHKYESVEEEEDLYYGCRDGMVTGFVSTQSRPCSSPEPPVSVKSESLQSDTRRTGKISSVRIQEDQPSPTNKSGNRNKHHCFSECGKEFCASSTLQRHKRIHTGEKPYGCDECGKQFSQTAHLQSHKRIHTGEKPYCCSECGRQFSRRSILQIHIRTHTGEKPYCCTECGRQFADLSSLKKHFTVHTGEKPHGCAECGKQFCRRSILQMHVRTHTGEKPYCCSECGRQFAHMNSFKRHSTVHRGQGNNRKKLFKDIGAYSAKQRSKQLLVWLPVSRC</sequence>
<dbReference type="SMART" id="SM00355">
    <property type="entry name" value="ZnF_C2H2"/>
    <property type="match status" value="6"/>
</dbReference>
<dbReference type="EMBL" id="JAATIS010005064">
    <property type="protein sequence ID" value="KAG2459871.1"/>
    <property type="molecule type" value="Genomic_DNA"/>
</dbReference>
<comment type="similarity">
    <text evidence="2">Belongs to the krueppel C2H2-type zinc-finger protein family.</text>
</comment>
<dbReference type="PROSITE" id="PS50157">
    <property type="entry name" value="ZINC_FINGER_C2H2_2"/>
    <property type="match status" value="6"/>
</dbReference>
<proteinExistence type="inferred from homology"/>
<dbReference type="FunFam" id="3.30.160.60:FF:002063">
    <property type="entry name" value="RB associated KRAB zinc finger"/>
    <property type="match status" value="1"/>
</dbReference>